<comment type="caution">
    <text evidence="1">The sequence shown here is derived from an EMBL/GenBank/DDBJ whole genome shotgun (WGS) entry which is preliminary data.</text>
</comment>
<proteinExistence type="predicted"/>
<protein>
    <submittedName>
        <fullName evidence="1">Uncharacterized protein</fullName>
    </submittedName>
</protein>
<dbReference type="AlphaFoldDB" id="U2YPN7"/>
<dbReference type="Proteomes" id="UP000016566">
    <property type="component" value="Unassembled WGS sequence"/>
</dbReference>
<dbReference type="EMBL" id="BATB01000080">
    <property type="protein sequence ID" value="GAD57341.1"/>
    <property type="molecule type" value="Genomic_DNA"/>
</dbReference>
<keyword evidence="2" id="KW-1185">Reference proteome</keyword>
<name>U2YPN7_9RHOB</name>
<sequence length="85" mass="9537">MLMDPIFTHWTAVYRSAGEDEPTATTADFRDMGEGDQVDARVAKAHFRTVLGRGAELLEVYPVRNPDEALETYRATKGRTELCFA</sequence>
<gene>
    <name evidence="1" type="ORF">MBELCI_3393</name>
</gene>
<dbReference type="RefSeq" id="WP_021695440.1">
    <property type="nucleotide sequence ID" value="NZ_BATB01000080.1"/>
</dbReference>
<evidence type="ECO:0000313" key="2">
    <source>
        <dbReference type="Proteomes" id="UP000016566"/>
    </source>
</evidence>
<accession>U2YPN7</accession>
<reference evidence="1" key="1">
    <citation type="journal article" date="2013" name="Genome Announc.">
        <title>Draft Genome Sequence of Loktanella cinnabarina LL-001T, Isolated from Deep-Sea Floor Sediment.</title>
        <authorList>
            <person name="Nishi S."/>
            <person name="Tsubouchi T."/>
            <person name="Takaki Y."/>
            <person name="Koyanagi R."/>
            <person name="Satoh N."/>
            <person name="Maruyama T."/>
            <person name="Hatada Y."/>
        </authorList>
    </citation>
    <scope>NUCLEOTIDE SEQUENCE [LARGE SCALE GENOMIC DNA]</scope>
    <source>
        <strain evidence="1">LL-001</strain>
    </source>
</reference>
<dbReference type="OrthoDB" id="7882596at2"/>
<evidence type="ECO:0000313" key="1">
    <source>
        <dbReference type="EMBL" id="GAD57341.1"/>
    </source>
</evidence>
<organism evidence="1 2">
    <name type="scientific">Limimaricola cinnabarinus LL-001</name>
    <dbReference type="NCBI Taxonomy" id="1337093"/>
    <lineage>
        <taxon>Bacteria</taxon>
        <taxon>Pseudomonadati</taxon>
        <taxon>Pseudomonadota</taxon>
        <taxon>Alphaproteobacteria</taxon>
        <taxon>Rhodobacterales</taxon>
        <taxon>Paracoccaceae</taxon>
        <taxon>Limimaricola</taxon>
    </lineage>
</organism>